<dbReference type="InterPro" id="IPR005097">
    <property type="entry name" value="Sacchrp_dh_NADP-bd"/>
</dbReference>
<evidence type="ECO:0000259" key="1">
    <source>
        <dbReference type="Pfam" id="PF03435"/>
    </source>
</evidence>
<dbReference type="InterPro" id="IPR036291">
    <property type="entry name" value="NAD(P)-bd_dom_sf"/>
</dbReference>
<protein>
    <submittedName>
        <fullName evidence="2">Putative oxidoreductase</fullName>
    </submittedName>
</protein>
<dbReference type="AlphaFoldDB" id="B6YPY4"/>
<evidence type="ECO:0000313" key="2">
    <source>
        <dbReference type="EMBL" id="CAP20372.1"/>
    </source>
</evidence>
<dbReference type="SUPFAM" id="SSF51735">
    <property type="entry name" value="NAD(P)-binding Rossmann-fold domains"/>
    <property type="match status" value="1"/>
</dbReference>
<reference evidence="2" key="2">
    <citation type="journal article" date="2008" name="Mol. Microbiol.">
        <title>A novel streptococcal integrative conjugative element involved in iron acquisition.</title>
        <authorList>
            <person name="Heather Z."/>
            <person name="Holden M.T."/>
            <person name="Steward K.F."/>
            <person name="Parkhill J."/>
            <person name="Song L."/>
            <person name="Challis G.L."/>
            <person name="Robinson C."/>
            <person name="Davis-Poynter N."/>
            <person name="Waller A.S."/>
        </authorList>
    </citation>
    <scope>NUCLEOTIDE SEQUENCE</scope>
    <source>
        <strain evidence="2">4047</strain>
    </source>
</reference>
<sequence length="354" mass="40846">MYNIGVLGCNGNIGSLFMEKVSKWEDNYIYAVSRSHMNFIKKDNIEYIFFDAENIEKLDKFCSKCDVIVNCTGIDKTNIMNICLKNDVNYVDPSFVDTDIMSKKLMETNDNCIICSAGCNPGLTEVLAKYISIKFNPKICEIIFSGNGSMSKSAINELLDLSGEYRSNFRSFIKFKSIEKLEYWDLKRKLNDSYGDVICMPVINKSFLRCINSTGIDMAYFYNTFKSEKIISKLIEAKCMLMKDVKTYETVVANLGELFEEEKTYYSSVFTLFQCNLSNMKNRITEESVTFESRMDWNNMTAIILLETINLLKHKKNTRYGIGEIWEMFDCCEIMEDFLREGSIELKSTSPLNL</sequence>
<reference evidence="2" key="1">
    <citation type="submission" date="2007-11" db="EMBL/GenBank/DDBJ databases">
        <authorList>
            <person name="Turk W.J.R."/>
            <person name="Mao X.-J."/>
            <person name="Bielawny T."/>
            <person name="Brunham R."/>
            <person name="Luo M."/>
            <person name="Plummer F."/>
        </authorList>
    </citation>
    <scope>NUCLEOTIDE SEQUENCE</scope>
    <source>
        <strain evidence="2">4047</strain>
    </source>
</reference>
<dbReference type="Gene3D" id="3.40.50.720">
    <property type="entry name" value="NAD(P)-binding Rossmann-like Domain"/>
    <property type="match status" value="1"/>
</dbReference>
<name>B6YPY4_9STRE</name>
<accession>B6YPY4</accession>
<proteinExistence type="predicted"/>
<dbReference type="EMBL" id="AM909652">
    <property type="protein sequence ID" value="CAP20372.1"/>
    <property type="molecule type" value="Genomic_DNA"/>
</dbReference>
<dbReference type="OMA" id="NIMNICL"/>
<organism evidence="2">
    <name type="scientific">Streptococcus equi subsp. equi</name>
    <dbReference type="NCBI Taxonomy" id="148942"/>
    <lineage>
        <taxon>Bacteria</taxon>
        <taxon>Bacillati</taxon>
        <taxon>Bacillota</taxon>
        <taxon>Bacilli</taxon>
        <taxon>Lactobacillales</taxon>
        <taxon>Streptococcaceae</taxon>
        <taxon>Streptococcus</taxon>
    </lineage>
</organism>
<dbReference type="Pfam" id="PF03435">
    <property type="entry name" value="Sacchrp_dh_NADP"/>
    <property type="match status" value="1"/>
</dbReference>
<dbReference type="RefSeq" id="WP_012679600.1">
    <property type="nucleotide sequence ID" value="NZ_BTYB01000005.1"/>
</dbReference>
<feature type="domain" description="Saccharopine dehydrogenase NADP binding" evidence="1">
    <location>
        <begin position="4"/>
        <end position="95"/>
    </location>
</feature>
<gene>
    <name evidence="2" type="primary">eqbM</name>
    <name evidence="2" type="ORF">SEQ1234</name>
</gene>